<evidence type="ECO:0008006" key="8">
    <source>
        <dbReference type="Google" id="ProtNLM"/>
    </source>
</evidence>
<organism evidence="7">
    <name type="scientific">Selaginella moellendorffii</name>
    <name type="common">Spikemoss</name>
    <dbReference type="NCBI Taxonomy" id="88036"/>
    <lineage>
        <taxon>Eukaryota</taxon>
        <taxon>Viridiplantae</taxon>
        <taxon>Streptophyta</taxon>
        <taxon>Embryophyta</taxon>
        <taxon>Tracheophyta</taxon>
        <taxon>Lycopodiopsida</taxon>
        <taxon>Selaginellales</taxon>
        <taxon>Selaginellaceae</taxon>
        <taxon>Selaginella</taxon>
    </lineage>
</organism>
<dbReference type="KEGG" id="smo:SELMODRAFT_118315"/>
<dbReference type="EMBL" id="GL377623">
    <property type="protein sequence ID" value="EFJ15331.1"/>
    <property type="molecule type" value="Genomic_DNA"/>
</dbReference>
<gene>
    <name evidence="6" type="ORF">SELMODRAFT_118315</name>
</gene>
<dbReference type="PANTHER" id="PTHR32183">
    <property type="match status" value="1"/>
</dbReference>
<evidence type="ECO:0000313" key="7">
    <source>
        <dbReference type="Proteomes" id="UP000001514"/>
    </source>
</evidence>
<sequence length="205" mass="22833">MNLCFLAAAWEKCWAERLTPWDLGGVTPLIQHLVSQDQLPQGRCLVPGCGSGYDVLALASPSRHVVGLDISETALERAKELASKNTTTQKYVEFKAVDFFSYSEPKPFDLIFDYTFFCALEPSLRPAWAKKMAELLARDGELLTLMYPVGDHEGGPPYAASPKAYEAVLHPCGLHALYLEDNKFSIGARKGREILGRWKKTTPRI</sequence>
<dbReference type="OrthoDB" id="276151at2759"/>
<dbReference type="Pfam" id="PF05724">
    <property type="entry name" value="TPMT"/>
    <property type="match status" value="1"/>
</dbReference>
<name>D8SJB7_SELML</name>
<dbReference type="eggNOG" id="ENOG502QS1V">
    <property type="taxonomic scope" value="Eukaryota"/>
</dbReference>
<keyword evidence="7" id="KW-1185">Reference proteome</keyword>
<dbReference type="GO" id="GO:0032259">
    <property type="term" value="P:methylation"/>
    <property type="evidence" value="ECO:0007669"/>
    <property type="project" value="UniProtKB-KW"/>
</dbReference>
<dbReference type="FunCoup" id="D8SJB7">
    <property type="interactions" value="728"/>
</dbReference>
<dbReference type="GO" id="GO:0018708">
    <property type="term" value="F:thiol S-methyltransferase activity"/>
    <property type="evidence" value="ECO:0000318"/>
    <property type="project" value="GO_Central"/>
</dbReference>
<dbReference type="STRING" id="88036.D8SJB7"/>
<dbReference type="AlphaFoldDB" id="D8SJB7"/>
<dbReference type="InterPro" id="IPR029063">
    <property type="entry name" value="SAM-dependent_MTases_sf"/>
</dbReference>
<keyword evidence="1" id="KW-0597">Phosphoprotein</keyword>
<keyword evidence="2" id="KW-0489">Methyltransferase</keyword>
<dbReference type="InParanoid" id="D8SJB7"/>
<proteinExistence type="predicted"/>
<evidence type="ECO:0000256" key="2">
    <source>
        <dbReference type="ARBA" id="ARBA00022603"/>
    </source>
</evidence>
<protein>
    <recommendedName>
        <fullName evidence="8">Thiol methyltransferase 2</fullName>
    </recommendedName>
</protein>
<dbReference type="PANTHER" id="PTHR32183:SF11">
    <property type="entry name" value="THIOL METHYLTRANSFERASE 2-RELATED"/>
    <property type="match status" value="1"/>
</dbReference>
<accession>D8SJB7</accession>
<keyword evidence="3" id="KW-0808">Transferase</keyword>
<dbReference type="Gramene" id="EFJ15331">
    <property type="protein sequence ID" value="EFJ15331"/>
    <property type="gene ID" value="SELMODRAFT_118315"/>
</dbReference>
<dbReference type="PROSITE" id="PS51585">
    <property type="entry name" value="SAM_MT_TPMT"/>
    <property type="match status" value="1"/>
</dbReference>
<keyword evidence="4" id="KW-0949">S-adenosyl-L-methionine</keyword>
<evidence type="ECO:0000313" key="6">
    <source>
        <dbReference type="EMBL" id="EFJ15331.1"/>
    </source>
</evidence>
<keyword evidence="5" id="KW-0732">Signal</keyword>
<dbReference type="Gene3D" id="3.40.50.150">
    <property type="entry name" value="Vaccinia Virus protein VP39"/>
    <property type="match status" value="1"/>
</dbReference>
<evidence type="ECO:0000256" key="4">
    <source>
        <dbReference type="ARBA" id="ARBA00022691"/>
    </source>
</evidence>
<dbReference type="SUPFAM" id="SSF53335">
    <property type="entry name" value="S-adenosyl-L-methionine-dependent methyltransferases"/>
    <property type="match status" value="1"/>
</dbReference>
<dbReference type="Proteomes" id="UP000001514">
    <property type="component" value="Unassembled WGS sequence"/>
</dbReference>
<dbReference type="InterPro" id="IPR008854">
    <property type="entry name" value="TPMT"/>
</dbReference>
<dbReference type="HOGENOM" id="CLU_056435_1_1_1"/>
<evidence type="ECO:0000256" key="1">
    <source>
        <dbReference type="ARBA" id="ARBA00022553"/>
    </source>
</evidence>
<feature type="signal peptide" evidence="5">
    <location>
        <begin position="1"/>
        <end position="15"/>
    </location>
</feature>
<dbReference type="OMA" id="RDFISVW"/>
<dbReference type="CDD" id="cd02440">
    <property type="entry name" value="AdoMet_MTases"/>
    <property type="match status" value="1"/>
</dbReference>
<evidence type="ECO:0000256" key="5">
    <source>
        <dbReference type="SAM" id="SignalP"/>
    </source>
</evidence>
<reference evidence="6 7" key="1">
    <citation type="journal article" date="2011" name="Science">
        <title>The Selaginella genome identifies genetic changes associated with the evolution of vascular plants.</title>
        <authorList>
            <person name="Banks J.A."/>
            <person name="Nishiyama T."/>
            <person name="Hasebe M."/>
            <person name="Bowman J.L."/>
            <person name="Gribskov M."/>
            <person name="dePamphilis C."/>
            <person name="Albert V.A."/>
            <person name="Aono N."/>
            <person name="Aoyama T."/>
            <person name="Ambrose B.A."/>
            <person name="Ashton N.W."/>
            <person name="Axtell M.J."/>
            <person name="Barker E."/>
            <person name="Barker M.S."/>
            <person name="Bennetzen J.L."/>
            <person name="Bonawitz N.D."/>
            <person name="Chapple C."/>
            <person name="Cheng C."/>
            <person name="Correa L.G."/>
            <person name="Dacre M."/>
            <person name="DeBarry J."/>
            <person name="Dreyer I."/>
            <person name="Elias M."/>
            <person name="Engstrom E.M."/>
            <person name="Estelle M."/>
            <person name="Feng L."/>
            <person name="Finet C."/>
            <person name="Floyd S.K."/>
            <person name="Frommer W.B."/>
            <person name="Fujita T."/>
            <person name="Gramzow L."/>
            <person name="Gutensohn M."/>
            <person name="Harholt J."/>
            <person name="Hattori M."/>
            <person name="Heyl A."/>
            <person name="Hirai T."/>
            <person name="Hiwatashi Y."/>
            <person name="Ishikawa M."/>
            <person name="Iwata M."/>
            <person name="Karol K.G."/>
            <person name="Koehler B."/>
            <person name="Kolukisaoglu U."/>
            <person name="Kubo M."/>
            <person name="Kurata T."/>
            <person name="Lalonde S."/>
            <person name="Li K."/>
            <person name="Li Y."/>
            <person name="Litt A."/>
            <person name="Lyons E."/>
            <person name="Manning G."/>
            <person name="Maruyama T."/>
            <person name="Michael T.P."/>
            <person name="Mikami K."/>
            <person name="Miyazaki S."/>
            <person name="Morinaga S."/>
            <person name="Murata T."/>
            <person name="Mueller-Roeber B."/>
            <person name="Nelson D.R."/>
            <person name="Obara M."/>
            <person name="Oguri Y."/>
            <person name="Olmstead R.G."/>
            <person name="Onodera N."/>
            <person name="Petersen B.L."/>
            <person name="Pils B."/>
            <person name="Prigge M."/>
            <person name="Rensing S.A."/>
            <person name="Riano-Pachon D.M."/>
            <person name="Roberts A.W."/>
            <person name="Sato Y."/>
            <person name="Scheller H.V."/>
            <person name="Schulz B."/>
            <person name="Schulz C."/>
            <person name="Shakirov E.V."/>
            <person name="Shibagaki N."/>
            <person name="Shinohara N."/>
            <person name="Shippen D.E."/>
            <person name="Soerensen I."/>
            <person name="Sotooka R."/>
            <person name="Sugimoto N."/>
            <person name="Sugita M."/>
            <person name="Sumikawa N."/>
            <person name="Tanurdzic M."/>
            <person name="Theissen G."/>
            <person name="Ulvskov P."/>
            <person name="Wakazuki S."/>
            <person name="Weng J.K."/>
            <person name="Willats W.W."/>
            <person name="Wipf D."/>
            <person name="Wolf P.G."/>
            <person name="Yang L."/>
            <person name="Zimmer A.D."/>
            <person name="Zhu Q."/>
            <person name="Mitros T."/>
            <person name="Hellsten U."/>
            <person name="Loque D."/>
            <person name="Otillar R."/>
            <person name="Salamov A."/>
            <person name="Schmutz J."/>
            <person name="Shapiro H."/>
            <person name="Lindquist E."/>
            <person name="Lucas S."/>
            <person name="Rokhsar D."/>
            <person name="Grigoriev I.V."/>
        </authorList>
    </citation>
    <scope>NUCLEOTIDE SEQUENCE [LARGE SCALE GENOMIC DNA]</scope>
</reference>
<evidence type="ECO:0000256" key="3">
    <source>
        <dbReference type="ARBA" id="ARBA00022679"/>
    </source>
</evidence>
<feature type="chain" id="PRO_5012429338" description="Thiol methyltransferase 2" evidence="5">
    <location>
        <begin position="16"/>
        <end position="205"/>
    </location>
</feature>